<protein>
    <submittedName>
        <fullName evidence="1">Uncharacterized protein</fullName>
    </submittedName>
</protein>
<sequence>MRVVGGTLVASTASTPRLRQSPMLCEPELRQEAFHELLRVCDARRKERDGEGDVWQEEEISSAVVGVLVTLYGQRGGNRVSPVSGQTHVFDAYEACAYFQAHASLHEQVVAQVVTYVRQSYSTGASMFFTRHALP</sequence>
<comment type="caution">
    <text evidence="1">The sequence shown here is derived from an EMBL/GenBank/DDBJ whole genome shotgun (WGS) entry which is preliminary data.</text>
</comment>
<organism evidence="1 2">
    <name type="scientific">Peronosclerospora sorghi</name>
    <dbReference type="NCBI Taxonomy" id="230839"/>
    <lineage>
        <taxon>Eukaryota</taxon>
        <taxon>Sar</taxon>
        <taxon>Stramenopiles</taxon>
        <taxon>Oomycota</taxon>
        <taxon>Peronosporomycetes</taxon>
        <taxon>Peronosporales</taxon>
        <taxon>Peronosporaceae</taxon>
        <taxon>Peronosclerospora</taxon>
    </lineage>
</organism>
<dbReference type="Proteomes" id="UP001163321">
    <property type="component" value="Chromosome 3"/>
</dbReference>
<gene>
    <name evidence="1" type="ORF">PsorP6_007157</name>
</gene>
<name>A0ACC0W837_9STRA</name>
<dbReference type="EMBL" id="CM047582">
    <property type="protein sequence ID" value="KAI9914300.1"/>
    <property type="molecule type" value="Genomic_DNA"/>
</dbReference>
<accession>A0ACC0W837</accession>
<proteinExistence type="predicted"/>
<evidence type="ECO:0000313" key="1">
    <source>
        <dbReference type="EMBL" id="KAI9914300.1"/>
    </source>
</evidence>
<evidence type="ECO:0000313" key="2">
    <source>
        <dbReference type="Proteomes" id="UP001163321"/>
    </source>
</evidence>
<keyword evidence="2" id="KW-1185">Reference proteome</keyword>
<reference evidence="1 2" key="1">
    <citation type="journal article" date="2022" name="bioRxiv">
        <title>The genome of the oomycete Peronosclerospora sorghi, a cosmopolitan pathogen of maize and sorghum, is inflated with dispersed pseudogenes.</title>
        <authorList>
            <person name="Fletcher K."/>
            <person name="Martin F."/>
            <person name="Isakeit T."/>
            <person name="Cavanaugh K."/>
            <person name="Magill C."/>
            <person name="Michelmore R."/>
        </authorList>
    </citation>
    <scope>NUCLEOTIDE SEQUENCE [LARGE SCALE GENOMIC DNA]</scope>
    <source>
        <strain evidence="1">P6</strain>
    </source>
</reference>